<dbReference type="EMBL" id="VDEP01000441">
    <property type="protein sequence ID" value="KAA1081540.1"/>
    <property type="molecule type" value="Genomic_DNA"/>
</dbReference>
<keyword evidence="2" id="KW-0812">Transmembrane</keyword>
<protein>
    <submittedName>
        <fullName evidence="3">Uncharacterized protein</fullName>
    </submittedName>
</protein>
<evidence type="ECO:0000313" key="3">
    <source>
        <dbReference type="EMBL" id="KAA1081540.1"/>
    </source>
</evidence>
<feature type="transmembrane region" description="Helical" evidence="2">
    <location>
        <begin position="478"/>
        <end position="501"/>
    </location>
</feature>
<dbReference type="AlphaFoldDB" id="A0A5B0N087"/>
<organism evidence="3 4">
    <name type="scientific">Puccinia graminis f. sp. tritici</name>
    <dbReference type="NCBI Taxonomy" id="56615"/>
    <lineage>
        <taxon>Eukaryota</taxon>
        <taxon>Fungi</taxon>
        <taxon>Dikarya</taxon>
        <taxon>Basidiomycota</taxon>
        <taxon>Pucciniomycotina</taxon>
        <taxon>Pucciniomycetes</taxon>
        <taxon>Pucciniales</taxon>
        <taxon>Pucciniaceae</taxon>
        <taxon>Puccinia</taxon>
    </lineage>
</organism>
<feature type="transmembrane region" description="Helical" evidence="2">
    <location>
        <begin position="81"/>
        <end position="106"/>
    </location>
</feature>
<feature type="transmembrane region" description="Helical" evidence="2">
    <location>
        <begin position="126"/>
        <end position="147"/>
    </location>
</feature>
<keyword evidence="2" id="KW-1133">Transmembrane helix</keyword>
<feature type="transmembrane region" description="Helical" evidence="2">
    <location>
        <begin position="424"/>
        <end position="447"/>
    </location>
</feature>
<sequence length="537" mass="59638">MAENIPDWTIRPTQWAVLRDQIAATSKPSLSQSIRLSSFILIALCSLSIFVHLSSLWLRLSRRSSSSSRLFSSTSSGYHQPDLTLILPLIFLINAILNLASLSSLLSDANRLKFKAYTMAIQQFNFSLLLSAGILITWALVCGLPPLRIGMCGSPRSRWGQPRMASIDSRKPIKPSRLHSIVYASLALVFVVPLPCIILSSKAIEDINILDRQLLLTVNHVLETVEQPPARDVISNALQTISKLDQVSTFLFLHIRMLSSLHLFLTFAILSSCLWLSLHIIRKIHTHDKQPSSSPPSTADHHPAEPLTVHDESYKIHQLTRLAEPKPVLIVHPHGNIPPGHPSIEVTHHDNNNPVDLAPFGPTSTAHNPSKHASSYSNRIDSFASETFLVPSLETDPHHQQDPHLEDLRGSSYLDNYIKKLKSILILLGTCGAGFMVLNFCIMTNSFRYPDEMSIGDLLILKLEWSTWLWNGSISPLLGLNILSAVVSIEFGLVVDGLFALSLSSLRLSIHLYLNTSLITHLDAFSQPGQRSDQPLK</sequence>
<keyword evidence="2" id="KW-0472">Membrane</keyword>
<feature type="transmembrane region" description="Helical" evidence="2">
    <location>
        <begin position="36"/>
        <end position="60"/>
    </location>
</feature>
<evidence type="ECO:0000256" key="1">
    <source>
        <dbReference type="SAM" id="MobiDB-lite"/>
    </source>
</evidence>
<evidence type="ECO:0000256" key="2">
    <source>
        <dbReference type="SAM" id="Phobius"/>
    </source>
</evidence>
<feature type="compositionally biased region" description="Polar residues" evidence="1">
    <location>
        <begin position="362"/>
        <end position="376"/>
    </location>
</feature>
<name>A0A5B0N087_PUCGR</name>
<reference evidence="3 4" key="1">
    <citation type="submission" date="2019-05" db="EMBL/GenBank/DDBJ databases">
        <title>Emergence of the Ug99 lineage of the wheat stem rust pathogen through somatic hybridization.</title>
        <authorList>
            <person name="Li F."/>
            <person name="Upadhyaya N.M."/>
            <person name="Sperschneider J."/>
            <person name="Matny O."/>
            <person name="Nguyen-Phuc H."/>
            <person name="Mago R."/>
            <person name="Raley C."/>
            <person name="Miller M.E."/>
            <person name="Silverstein K.A.T."/>
            <person name="Henningsen E."/>
            <person name="Hirsch C.D."/>
            <person name="Visser B."/>
            <person name="Pretorius Z.A."/>
            <person name="Steffenson B.J."/>
            <person name="Schwessinger B."/>
            <person name="Dodds P.N."/>
            <person name="Figueroa M."/>
        </authorList>
    </citation>
    <scope>NUCLEOTIDE SEQUENCE [LARGE SCALE GENOMIC DNA]</scope>
    <source>
        <strain evidence="3 4">Ug99</strain>
    </source>
</reference>
<gene>
    <name evidence="3" type="ORF">PGTUg99_013545</name>
</gene>
<comment type="caution">
    <text evidence="3">The sequence shown here is derived from an EMBL/GenBank/DDBJ whole genome shotgun (WGS) entry which is preliminary data.</text>
</comment>
<proteinExistence type="predicted"/>
<dbReference type="Proteomes" id="UP000325313">
    <property type="component" value="Unassembled WGS sequence"/>
</dbReference>
<feature type="region of interest" description="Disordered" evidence="1">
    <location>
        <begin position="339"/>
        <end position="376"/>
    </location>
</feature>
<accession>A0A5B0N087</accession>
<feature type="transmembrane region" description="Helical" evidence="2">
    <location>
        <begin position="261"/>
        <end position="281"/>
    </location>
</feature>
<evidence type="ECO:0000313" key="4">
    <source>
        <dbReference type="Proteomes" id="UP000325313"/>
    </source>
</evidence>